<evidence type="ECO:0000313" key="3">
    <source>
        <dbReference type="EMBL" id="KAK2950867.1"/>
    </source>
</evidence>
<sequence length="298" mass="34312">MASTTRSNDDLSNSINQLDAKLSKDVEDGKYLEAEHTRRQLVVLGLKQRSSERSQLIEKHRQDQANLKAEYDSKMDNFKSKWDKKLRSFETEAEQKIEEVKKQATAELESTKSKGSQTSPRKPKPSQKLQNLRLREKHLAAMQDFYGAQSIKLQADQTEKDEYNAYKKRLEDQHQQKVRRVERETTKKIQDILAETDAKRQALYSERGLDAALIEQRYQDLVSEEKASFERALHLFDLAEHRSGDMNASRTLPQSKTSNTSPKQSTSYTSKTQTKHETNQTPASHRPPLLQSIASESM</sequence>
<dbReference type="Proteomes" id="UP001281761">
    <property type="component" value="Unassembled WGS sequence"/>
</dbReference>
<evidence type="ECO:0000256" key="1">
    <source>
        <dbReference type="SAM" id="Coils"/>
    </source>
</evidence>
<accession>A0ABQ9XHQ3</accession>
<dbReference type="PANTHER" id="PTHR47026:SF2">
    <property type="entry name" value="FLAGELLAR ASSOCIATED PROTEIN"/>
    <property type="match status" value="1"/>
</dbReference>
<proteinExistence type="predicted"/>
<feature type="region of interest" description="Disordered" evidence="2">
    <location>
        <begin position="244"/>
        <end position="298"/>
    </location>
</feature>
<comment type="caution">
    <text evidence="3">The sequence shown here is derived from an EMBL/GenBank/DDBJ whole genome shotgun (WGS) entry which is preliminary data.</text>
</comment>
<gene>
    <name evidence="3" type="ORF">BLNAU_14169</name>
</gene>
<feature type="compositionally biased region" description="Polar residues" evidence="2">
    <location>
        <begin position="246"/>
        <end position="259"/>
    </location>
</feature>
<keyword evidence="1" id="KW-0175">Coiled coil</keyword>
<organism evidence="3 4">
    <name type="scientific">Blattamonas nauphoetae</name>
    <dbReference type="NCBI Taxonomy" id="2049346"/>
    <lineage>
        <taxon>Eukaryota</taxon>
        <taxon>Metamonada</taxon>
        <taxon>Preaxostyla</taxon>
        <taxon>Oxymonadida</taxon>
        <taxon>Blattamonas</taxon>
    </lineage>
</organism>
<protein>
    <submittedName>
        <fullName evidence="3">Uncharacterized protein</fullName>
    </submittedName>
</protein>
<evidence type="ECO:0000256" key="2">
    <source>
        <dbReference type="SAM" id="MobiDB-lite"/>
    </source>
</evidence>
<evidence type="ECO:0000313" key="4">
    <source>
        <dbReference type="Proteomes" id="UP001281761"/>
    </source>
</evidence>
<feature type="compositionally biased region" description="Polar residues" evidence="2">
    <location>
        <begin position="1"/>
        <end position="17"/>
    </location>
</feature>
<dbReference type="PANTHER" id="PTHR47026">
    <property type="entry name" value="PIGMENTOSA GTPASE REGULATOR-LIKE PROTEIN, PUTATIVE-RELATED"/>
    <property type="match status" value="1"/>
</dbReference>
<feature type="compositionally biased region" description="Low complexity" evidence="2">
    <location>
        <begin position="260"/>
        <end position="272"/>
    </location>
</feature>
<name>A0ABQ9XHQ3_9EUKA</name>
<feature type="region of interest" description="Disordered" evidence="2">
    <location>
        <begin position="104"/>
        <end position="128"/>
    </location>
</feature>
<keyword evidence="4" id="KW-1185">Reference proteome</keyword>
<dbReference type="EMBL" id="JARBJD010000128">
    <property type="protein sequence ID" value="KAK2950867.1"/>
    <property type="molecule type" value="Genomic_DNA"/>
</dbReference>
<feature type="coiled-coil region" evidence="1">
    <location>
        <begin position="153"/>
        <end position="187"/>
    </location>
</feature>
<reference evidence="3 4" key="1">
    <citation type="journal article" date="2022" name="bioRxiv">
        <title>Genomics of Preaxostyla Flagellates Illuminates Evolutionary Transitions and the Path Towards Mitochondrial Loss.</title>
        <authorList>
            <person name="Novak L.V.F."/>
            <person name="Treitli S.C."/>
            <person name="Pyrih J."/>
            <person name="Halakuc P."/>
            <person name="Pipaliya S.V."/>
            <person name="Vacek V."/>
            <person name="Brzon O."/>
            <person name="Soukal P."/>
            <person name="Eme L."/>
            <person name="Dacks J.B."/>
            <person name="Karnkowska A."/>
            <person name="Elias M."/>
            <person name="Hampl V."/>
        </authorList>
    </citation>
    <scope>NUCLEOTIDE SEQUENCE [LARGE SCALE GENOMIC DNA]</scope>
    <source>
        <strain evidence="3">NAU3</strain>
        <tissue evidence="3">Gut</tissue>
    </source>
</reference>
<feature type="region of interest" description="Disordered" evidence="2">
    <location>
        <begin position="1"/>
        <end position="23"/>
    </location>
</feature>
<feature type="region of interest" description="Disordered" evidence="2">
    <location>
        <begin position="49"/>
        <end position="74"/>
    </location>
</feature>